<protein>
    <submittedName>
        <fullName evidence="1">Uncharacterized protein</fullName>
    </submittedName>
</protein>
<name>A0A382K1X2_9ZZZZ</name>
<sequence>VDPDRPQLMLGRCEGDPLEYIERLNTGQERFRSAFAVEHGIKPRMDLYEDLPSELTGEIKSGVMALGKQADAVNAYLVNELGYVVDRDWGNKTYTVYVIDLSDDVPDPRVRPKGWVYVGQTVLTREARYQEHIDGIKAGRGWVTKYHLGFNEELCARYPQVRTRGEVLEFEKQATAQLEEEGWNVKSA</sequence>
<feature type="non-terminal residue" evidence="1">
    <location>
        <position position="1"/>
    </location>
</feature>
<proteinExistence type="predicted"/>
<reference evidence="1" key="1">
    <citation type="submission" date="2018-05" db="EMBL/GenBank/DDBJ databases">
        <authorList>
            <person name="Lanie J.A."/>
            <person name="Ng W.-L."/>
            <person name="Kazmierczak K.M."/>
            <person name="Andrzejewski T.M."/>
            <person name="Davidsen T.M."/>
            <person name="Wayne K.J."/>
            <person name="Tettelin H."/>
            <person name="Glass J.I."/>
            <person name="Rusch D."/>
            <person name="Podicherti R."/>
            <person name="Tsui H.-C.T."/>
            <person name="Winkler M.E."/>
        </authorList>
    </citation>
    <scope>NUCLEOTIDE SEQUENCE</scope>
</reference>
<dbReference type="AlphaFoldDB" id="A0A382K1X2"/>
<dbReference type="EMBL" id="UINC01077577">
    <property type="protein sequence ID" value="SVC17825.1"/>
    <property type="molecule type" value="Genomic_DNA"/>
</dbReference>
<evidence type="ECO:0000313" key="1">
    <source>
        <dbReference type="EMBL" id="SVC17825.1"/>
    </source>
</evidence>
<gene>
    <name evidence="1" type="ORF">METZ01_LOCUS270679</name>
</gene>
<accession>A0A382K1X2</accession>
<organism evidence="1">
    <name type="scientific">marine metagenome</name>
    <dbReference type="NCBI Taxonomy" id="408172"/>
    <lineage>
        <taxon>unclassified sequences</taxon>
        <taxon>metagenomes</taxon>
        <taxon>ecological metagenomes</taxon>
    </lineage>
</organism>